<accession>A0AAW9VF12</accession>
<protein>
    <submittedName>
        <fullName evidence="2">Uncharacterized protein</fullName>
    </submittedName>
</protein>
<dbReference type="EMBL" id="WLUB01000058">
    <property type="protein sequence ID" value="MTC36619.1"/>
    <property type="molecule type" value="Genomic_DNA"/>
</dbReference>
<comment type="caution">
    <text evidence="2">The sequence shown here is derived from an EMBL/GenBank/DDBJ whole genome shotgun (WGS) entry which is preliminary data.</text>
</comment>
<keyword evidence="1" id="KW-0472">Membrane</keyword>
<feature type="transmembrane region" description="Helical" evidence="1">
    <location>
        <begin position="44"/>
        <end position="64"/>
    </location>
</feature>
<dbReference type="AlphaFoldDB" id="A0AAW9VF12"/>
<name>A0AAW9VF12_9GAMM</name>
<organism evidence="2 3">
    <name type="scientific">Providencia alcalifaciens</name>
    <dbReference type="NCBI Taxonomy" id="126385"/>
    <lineage>
        <taxon>Bacteria</taxon>
        <taxon>Pseudomonadati</taxon>
        <taxon>Pseudomonadota</taxon>
        <taxon>Gammaproteobacteria</taxon>
        <taxon>Enterobacterales</taxon>
        <taxon>Morganellaceae</taxon>
        <taxon>Providencia</taxon>
    </lineage>
</organism>
<keyword evidence="1" id="KW-1133">Transmembrane helix</keyword>
<dbReference type="Proteomes" id="UP000449944">
    <property type="component" value="Unassembled WGS sequence"/>
</dbReference>
<gene>
    <name evidence="2" type="ORF">GKR67_18770</name>
</gene>
<keyword evidence="1" id="KW-0812">Transmembrane</keyword>
<evidence type="ECO:0000256" key="1">
    <source>
        <dbReference type="SAM" id="Phobius"/>
    </source>
</evidence>
<reference evidence="2 3" key="1">
    <citation type="submission" date="2019-10" db="EMBL/GenBank/DDBJ databases">
        <title>Comparative genomic analysis of Providencia.</title>
        <authorList>
            <person name="Yuan C."/>
            <person name="Wei Y."/>
            <person name="Yin Z."/>
        </authorList>
    </citation>
    <scope>NUCLEOTIDE SEQUENCE [LARGE SCALE GENOMIC DNA]</scope>
    <source>
        <strain evidence="3">wls1934</strain>
    </source>
</reference>
<evidence type="ECO:0000313" key="3">
    <source>
        <dbReference type="Proteomes" id="UP000449944"/>
    </source>
</evidence>
<sequence length="243" mass="29076">MFKQWVAWGSLFLLLFVVMGAIDFSPFEKTLFFSNFMANSEFIKTFLSVFILFLVAFILFVGAINKKYSFKVEQLNFGGLNVLFNNSDALYKGSLKNYLNTKRSLFLINPNLDSFEEVFNSYYEVYKFIRVEMRVLNVKRKDDKKLYEKSNEMLKRLNLFLTKHQNNYRRWHKYVSDNDQVMFINDKNEKIFLTYHMTPIGKVQEKYYHFNKLISDFQDINSFFSNDIAPIFGIDCNKWRENA</sequence>
<evidence type="ECO:0000313" key="2">
    <source>
        <dbReference type="EMBL" id="MTC36619.1"/>
    </source>
</evidence>
<proteinExistence type="predicted"/>